<reference evidence="2" key="1">
    <citation type="submission" date="2020-02" db="EMBL/GenBank/DDBJ databases">
        <authorList>
            <person name="Meier V. D."/>
        </authorList>
    </citation>
    <scope>NUCLEOTIDE SEQUENCE</scope>
    <source>
        <strain evidence="2">AVDCRST_MAG53</strain>
    </source>
</reference>
<feature type="transmembrane region" description="Helical" evidence="1">
    <location>
        <begin position="56"/>
        <end position="75"/>
    </location>
</feature>
<sequence>MNSSVMNRSLDATPEGAEGSARRAAAGALMTGGVLWVAAALIGGEDGTPRFYAAEVVWLVAQVALLAGTVLLWQARPHGQRRLGDAGFALATTGRVGFVAAEAVALASGETAEELLPVAALLTAVGMVLAGVAVVRERRWTMWARFAPLAVGVFPFLAMFPFAASDADGPPVVSMVVWGLVFVALGVAAREQGGRIARARSSRDRRPDEDEGRP</sequence>
<evidence type="ECO:0000313" key="2">
    <source>
        <dbReference type="EMBL" id="CAA9481353.1"/>
    </source>
</evidence>
<keyword evidence="1" id="KW-0812">Transmembrane</keyword>
<organism evidence="2">
    <name type="scientific">uncultured Solirubrobacteraceae bacterium</name>
    <dbReference type="NCBI Taxonomy" id="1162706"/>
    <lineage>
        <taxon>Bacteria</taxon>
        <taxon>Bacillati</taxon>
        <taxon>Actinomycetota</taxon>
        <taxon>Thermoleophilia</taxon>
        <taxon>Solirubrobacterales</taxon>
        <taxon>Solirubrobacteraceae</taxon>
        <taxon>environmental samples</taxon>
    </lineage>
</organism>
<evidence type="ECO:0008006" key="3">
    <source>
        <dbReference type="Google" id="ProtNLM"/>
    </source>
</evidence>
<dbReference type="AlphaFoldDB" id="A0A6J4RSZ6"/>
<feature type="transmembrane region" description="Helical" evidence="1">
    <location>
        <begin position="146"/>
        <end position="164"/>
    </location>
</feature>
<evidence type="ECO:0000256" key="1">
    <source>
        <dbReference type="SAM" id="Phobius"/>
    </source>
</evidence>
<feature type="transmembrane region" description="Helical" evidence="1">
    <location>
        <begin position="115"/>
        <end position="134"/>
    </location>
</feature>
<proteinExistence type="predicted"/>
<keyword evidence="1" id="KW-1133">Transmembrane helix</keyword>
<feature type="transmembrane region" description="Helical" evidence="1">
    <location>
        <begin position="87"/>
        <end position="109"/>
    </location>
</feature>
<name>A0A6J4RSZ6_9ACTN</name>
<accession>A0A6J4RSZ6</accession>
<feature type="transmembrane region" description="Helical" evidence="1">
    <location>
        <begin position="170"/>
        <end position="189"/>
    </location>
</feature>
<gene>
    <name evidence="2" type="ORF">AVDCRST_MAG53-719</name>
</gene>
<keyword evidence="1" id="KW-0472">Membrane</keyword>
<feature type="transmembrane region" description="Helical" evidence="1">
    <location>
        <begin position="24"/>
        <end position="44"/>
    </location>
</feature>
<dbReference type="EMBL" id="CADCVR010000024">
    <property type="protein sequence ID" value="CAA9481353.1"/>
    <property type="molecule type" value="Genomic_DNA"/>
</dbReference>
<protein>
    <recommendedName>
        <fullName evidence="3">Integral membrane protein</fullName>
    </recommendedName>
</protein>